<accession>A0AAU7AP12</accession>
<dbReference type="SUPFAM" id="SSF53756">
    <property type="entry name" value="UDP-Glycosyltransferase/glycogen phosphorylase"/>
    <property type="match status" value="1"/>
</dbReference>
<proteinExistence type="predicted"/>
<organism evidence="1">
    <name type="scientific">Paraconexibacter sp. AEG42_29</name>
    <dbReference type="NCBI Taxonomy" id="2997339"/>
    <lineage>
        <taxon>Bacteria</taxon>
        <taxon>Bacillati</taxon>
        <taxon>Actinomycetota</taxon>
        <taxon>Thermoleophilia</taxon>
        <taxon>Solirubrobacterales</taxon>
        <taxon>Paraconexibacteraceae</taxon>
        <taxon>Paraconexibacter</taxon>
    </lineage>
</organism>
<name>A0AAU7AP12_9ACTN</name>
<sequence length="379" mass="40846">MPPLDPTAHDPALRPLCLLLLPRALDGFLLRDQAEDLLRAPGVVAIEPPRVPYGALARLPGVVADLLAGGQARRLVKTLARDARRDVTRGGVPRVVVIFHPVQYILARAIIGLVGGDCELWYGRWDRYERAYDAGPRMRSRLELLHEQAATRSQITFVASGALADLETEAGREATLVPLSADGFPAPDPVGGRGPEGEVRPPVVAVSLGHLGWRNDWALLHEVSRRMPELVLLLVGAWHDDECKDDPDYAACRAAPNLVWLGAQDDEAAARLILCADVGVVPFKVEPFNDAGLPFRILKYALLGRRTVSQPLAGAQTWATAVTFAEGAPAFVDALRAAAGTRTAPDLELRAWALAQTAATQNAPLWARLDAVGVDTRGT</sequence>
<dbReference type="RefSeq" id="WP_354699860.1">
    <property type="nucleotide sequence ID" value="NZ_CP114014.1"/>
</dbReference>
<gene>
    <name evidence="1" type="ORF">DSM112329_00118</name>
</gene>
<dbReference type="KEGG" id="parq:DSM112329_00118"/>
<evidence type="ECO:0000313" key="1">
    <source>
        <dbReference type="EMBL" id="XAY03306.1"/>
    </source>
</evidence>
<evidence type="ECO:0008006" key="2">
    <source>
        <dbReference type="Google" id="ProtNLM"/>
    </source>
</evidence>
<reference evidence="1" key="1">
    <citation type="submission" date="2022-12" db="EMBL/GenBank/DDBJ databases">
        <title>Paraconexibacter alkalitolerans sp. nov. and Baekduia alba sp. nov., isolated from soil and emended description of the genera Paraconexibacter (Chun et al., 2020) and Baekduia (An et al., 2020).</title>
        <authorList>
            <person name="Vieira S."/>
            <person name="Huber K.J."/>
            <person name="Geppert A."/>
            <person name="Wolf J."/>
            <person name="Neumann-Schaal M."/>
            <person name="Muesken M."/>
            <person name="Overmann J."/>
        </authorList>
    </citation>
    <scope>NUCLEOTIDE SEQUENCE</scope>
    <source>
        <strain evidence="1">AEG42_29</strain>
    </source>
</reference>
<dbReference type="EMBL" id="CP114014">
    <property type="protein sequence ID" value="XAY03306.1"/>
    <property type="molecule type" value="Genomic_DNA"/>
</dbReference>
<dbReference type="AlphaFoldDB" id="A0AAU7AP12"/>
<protein>
    <recommendedName>
        <fullName evidence="2">Glycosyltransferase</fullName>
    </recommendedName>
</protein>
<dbReference type="Gene3D" id="3.40.50.2000">
    <property type="entry name" value="Glycogen Phosphorylase B"/>
    <property type="match status" value="1"/>
</dbReference>